<accession>A0A084AGD5</accession>
<feature type="compositionally biased region" description="Acidic residues" evidence="4">
    <location>
        <begin position="100"/>
        <end position="139"/>
    </location>
</feature>
<dbReference type="InterPro" id="IPR003891">
    <property type="entry name" value="Initiation_fac_eIF4g_MI"/>
</dbReference>
<evidence type="ECO:0000256" key="2">
    <source>
        <dbReference type="ARBA" id="ARBA00006856"/>
    </source>
</evidence>
<evidence type="ECO:0000313" key="7">
    <source>
        <dbReference type="Proteomes" id="UP000028045"/>
    </source>
</evidence>
<gene>
    <name evidence="6" type="ORF">S7711_06393</name>
</gene>
<keyword evidence="3" id="KW-0539">Nucleus</keyword>
<dbReference type="InterPro" id="IPR016024">
    <property type="entry name" value="ARM-type_fold"/>
</dbReference>
<proteinExistence type="inferred from homology"/>
<feature type="compositionally biased region" description="Basic and acidic residues" evidence="4">
    <location>
        <begin position="210"/>
        <end position="224"/>
    </location>
</feature>
<dbReference type="Pfam" id="PF02854">
    <property type="entry name" value="MIF4G"/>
    <property type="match status" value="1"/>
</dbReference>
<reference evidence="6 7" key="1">
    <citation type="journal article" date="2014" name="BMC Genomics">
        <title>Comparative genome sequencing reveals chemotype-specific gene clusters in the toxigenic black mold Stachybotrys.</title>
        <authorList>
            <person name="Semeiks J."/>
            <person name="Borek D."/>
            <person name="Otwinowski Z."/>
            <person name="Grishin N.V."/>
        </authorList>
    </citation>
    <scope>NUCLEOTIDE SEQUENCE [LARGE SCALE GENOMIC DNA]</scope>
    <source>
        <strain evidence="7">CBS 109288 / IBT 7711</strain>
    </source>
</reference>
<dbReference type="GO" id="GO:0042274">
    <property type="term" value="P:ribosomal small subunit biogenesis"/>
    <property type="evidence" value="ECO:0007669"/>
    <property type="project" value="TreeGrafter"/>
</dbReference>
<dbReference type="PROSITE" id="PS51366">
    <property type="entry name" value="MI"/>
    <property type="match status" value="1"/>
</dbReference>
<protein>
    <recommendedName>
        <fullName evidence="5">MI domain-containing protein</fullName>
    </recommendedName>
</protein>
<dbReference type="SMART" id="SM00543">
    <property type="entry name" value="MIF4G"/>
    <property type="match status" value="1"/>
</dbReference>
<dbReference type="PANTHER" id="PTHR18034:SF4">
    <property type="entry name" value="NUCLEOLAR MIF4G DOMAIN-CONTAINING PROTEIN 1"/>
    <property type="match status" value="1"/>
</dbReference>
<feature type="domain" description="MI" evidence="5">
    <location>
        <begin position="649"/>
        <end position="782"/>
    </location>
</feature>
<feature type="compositionally biased region" description="Acidic residues" evidence="4">
    <location>
        <begin position="193"/>
        <end position="209"/>
    </location>
</feature>
<dbReference type="Gene3D" id="1.25.40.180">
    <property type="match status" value="1"/>
</dbReference>
<feature type="region of interest" description="Disordered" evidence="4">
    <location>
        <begin position="16"/>
        <end position="334"/>
    </location>
</feature>
<dbReference type="InterPro" id="IPR003890">
    <property type="entry name" value="MIF4G-like_typ-3"/>
</dbReference>
<organism evidence="6 7">
    <name type="scientific">Stachybotrys chartarum (strain CBS 109288 / IBT 7711)</name>
    <name type="common">Toxic black mold</name>
    <name type="synonym">Stilbospora chartarum</name>
    <dbReference type="NCBI Taxonomy" id="1280523"/>
    <lineage>
        <taxon>Eukaryota</taxon>
        <taxon>Fungi</taxon>
        <taxon>Dikarya</taxon>
        <taxon>Ascomycota</taxon>
        <taxon>Pezizomycotina</taxon>
        <taxon>Sordariomycetes</taxon>
        <taxon>Hypocreomycetidae</taxon>
        <taxon>Hypocreales</taxon>
        <taxon>Stachybotryaceae</taxon>
        <taxon>Stachybotrys</taxon>
    </lineage>
</organism>
<comment type="subcellular location">
    <subcellularLocation>
        <location evidence="1">Nucleus</location>
        <location evidence="1">Nucleolus</location>
    </subcellularLocation>
</comment>
<evidence type="ECO:0000256" key="4">
    <source>
        <dbReference type="SAM" id="MobiDB-lite"/>
    </source>
</evidence>
<dbReference type="Pfam" id="PF02847">
    <property type="entry name" value="MA3"/>
    <property type="match status" value="1"/>
</dbReference>
<comment type="similarity">
    <text evidence="2">Belongs to the CWC22 family.</text>
</comment>
<dbReference type="HOGENOM" id="CLU_006786_2_1_1"/>
<dbReference type="OrthoDB" id="361797at2759"/>
<sequence>MPAPSVAELQQKLYKRMGLDAPEKVQQRKPQGVRGYSKPASRKDQRRAHRIQKKSHIYAKPAASNRAASLHGQSQSKHIQSSRKGVTHPRANGKRAIPSEDNEDEDEDEAEDEDGSGIDDEDLGGSSDEDGGGDLEGEPDAMALNGKKGKIDAMPRAVRKRLSRDDAEIEELERKLGIKKGRKSLPQSFKDDGLDELIGDVESEAESREEEPNKRKRDYDEWLSAKRAKTNSGASRSKARHMEEDEDDDGALSGEDEYEDEDGNGEEEGVGSLSDNHDQSSFDGFDSDSDPKAPMQRSRQRENPYVAPTTGAVVAKYVPPSRRKTADSEGEAKNRLRRQIRGQINRLTDANILSIVQAVEGFYQTNARGDVTEILTDAVLTQVCMPETLPDQFFVLTGGFIAAMYKVIGSSFGSHFINRIVMDFGQEYERAISQGAQPSKETSNLITLLSQLYTFEVVSCKIIFDYMERLLSELNELNVELLLRICRMAGRLLRRDDSQTLKHVSTVLNKAVGQVGYANISARTKFMVETIGDLKNSKPKAKGMDSAVVSEHVLRMKKKLGELKSQTRRLEGLAPMGMSLEDIERAGTQGKWWLVGASVPVKPSGRGAVDGPGSTDIDGNADVSTDDEDMDFILPDYPQKARAQGFGTTTQIAIFTALMSAIDHEHGYQQYLQLGLKKDEQLEIARVLVQCVGSEADYNEYYALVGKQACQNGRVRFAFQNRLWRIFRGLGESLFGDEVEDEETADSERMKDEHRLSNVARFYASLIMEGALALSVLKPLELPELNSWTAVFIEQLMISLLQACRSKSVEEEDSRLNRVFGAIRDLPVLAAGVHWILRKRVRKTKLISSKEAKKLENVREKAQSIVQQVKTVE</sequence>
<dbReference type="PANTHER" id="PTHR18034">
    <property type="entry name" value="CELL CYCLE CONTROL PROTEIN CWF22-RELATED"/>
    <property type="match status" value="1"/>
</dbReference>
<dbReference type="Proteomes" id="UP000028045">
    <property type="component" value="Unassembled WGS sequence"/>
</dbReference>
<dbReference type="SUPFAM" id="SSF48371">
    <property type="entry name" value="ARM repeat"/>
    <property type="match status" value="1"/>
</dbReference>
<name>A0A084AGD5_STACB</name>
<feature type="compositionally biased region" description="Basic residues" evidence="4">
    <location>
        <begin position="44"/>
        <end position="57"/>
    </location>
</feature>
<dbReference type="GO" id="GO:0003723">
    <property type="term" value="F:RNA binding"/>
    <property type="evidence" value="ECO:0007669"/>
    <property type="project" value="InterPro"/>
</dbReference>
<dbReference type="GO" id="GO:0005730">
    <property type="term" value="C:nucleolus"/>
    <property type="evidence" value="ECO:0007669"/>
    <property type="project" value="UniProtKB-SubCell"/>
</dbReference>
<feature type="compositionally biased region" description="Basic and acidic residues" evidence="4">
    <location>
        <begin position="17"/>
        <end position="26"/>
    </location>
</feature>
<feature type="compositionally biased region" description="Acidic residues" evidence="4">
    <location>
        <begin position="244"/>
        <end position="269"/>
    </location>
</feature>
<dbReference type="AlphaFoldDB" id="A0A084AGD5"/>
<evidence type="ECO:0000313" key="6">
    <source>
        <dbReference type="EMBL" id="KEY64364.1"/>
    </source>
</evidence>
<dbReference type="EMBL" id="KL648740">
    <property type="protein sequence ID" value="KEY64364.1"/>
    <property type="molecule type" value="Genomic_DNA"/>
</dbReference>
<evidence type="ECO:0000256" key="3">
    <source>
        <dbReference type="ARBA" id="ARBA00023242"/>
    </source>
</evidence>
<feature type="compositionally biased region" description="Basic and acidic residues" evidence="4">
    <location>
        <begin position="324"/>
        <end position="334"/>
    </location>
</feature>
<evidence type="ECO:0000259" key="5">
    <source>
        <dbReference type="PROSITE" id="PS51366"/>
    </source>
</evidence>
<keyword evidence="7" id="KW-1185">Reference proteome</keyword>
<dbReference type="InterPro" id="IPR050781">
    <property type="entry name" value="CWC22_splicing_factor"/>
</dbReference>
<feature type="compositionally biased region" description="Polar residues" evidence="4">
    <location>
        <begin position="71"/>
        <end position="84"/>
    </location>
</feature>
<evidence type="ECO:0000256" key="1">
    <source>
        <dbReference type="ARBA" id="ARBA00004604"/>
    </source>
</evidence>